<dbReference type="Gene3D" id="3.40.50.1970">
    <property type="match status" value="1"/>
</dbReference>
<dbReference type="PANTHER" id="PTHR11496:SF107">
    <property type="entry name" value="ALCOHOL DEHYDROGENASE, PUTATIVE (AFU_ORTHOLOGUE AFUA_1G06800)-RELATED"/>
    <property type="match status" value="1"/>
</dbReference>
<reference evidence="4" key="1">
    <citation type="submission" date="2022-10" db="EMBL/GenBank/DDBJ databases">
        <title>Culturing micro-colonial fungi from biological soil crusts in the Mojave desert and describing Neophaeococcomyces mojavensis, and introducing the new genera and species Taxawa tesnikishii.</title>
        <authorList>
            <person name="Kurbessoian T."/>
            <person name="Stajich J.E."/>
        </authorList>
    </citation>
    <scope>NUCLEOTIDE SEQUENCE</scope>
    <source>
        <strain evidence="4">TK_41</strain>
    </source>
</reference>
<evidence type="ECO:0000259" key="3">
    <source>
        <dbReference type="Pfam" id="PF25137"/>
    </source>
</evidence>
<dbReference type="Pfam" id="PF00465">
    <property type="entry name" value="Fe-ADH"/>
    <property type="match status" value="1"/>
</dbReference>
<dbReference type="SUPFAM" id="SSF56796">
    <property type="entry name" value="Dehydroquinate synthase-like"/>
    <property type="match status" value="1"/>
</dbReference>
<dbReference type="AlphaFoldDB" id="A0AA39CFL0"/>
<dbReference type="GO" id="GO:0005739">
    <property type="term" value="C:mitochondrion"/>
    <property type="evidence" value="ECO:0007669"/>
    <property type="project" value="TreeGrafter"/>
</dbReference>
<dbReference type="InterPro" id="IPR001670">
    <property type="entry name" value="ADH_Fe/GldA"/>
</dbReference>
<dbReference type="InterPro" id="IPR039697">
    <property type="entry name" value="Alcohol_dehydrogenase_Fe"/>
</dbReference>
<accession>A0AA39CFL0</accession>
<gene>
    <name evidence="4" type="ORF">H2200_008737</name>
</gene>
<sequence length="445" mass="48071">MSQTEVYIPAFQDPPGTNVAGLPTANLRLASPHVSYGLPYQEACAKHVRDTYKASRVYIIASGTLSRESDRVQKLVAAIGKDNVVRIKEGMTPHTPYSEILQITVEAKEANADCLVTLGAGSITDGAKMVAFVSDQGVSMTPQNAYASFQCLANDIKIREQLVRYSAGSKDMPSTVHEPNVSLITIPTSLSGGEYFSLSGGTDDETKQKVPYLHSGMGVNLVILDPELCTTTPPYHWLSTGVRSLDHCVEALCSLQGTEKSDAKAEEGLKLLVPNLLKCKQDPKDLEARHKCQMAVINAMDNIRAGIPMGGSHAIGHQLGPLGVAHGVTSCILCPAVMKYNIKHAHGNPQIIKRQQRVRGILWSEPEVAKLLRDKGLQEDTADLGDLLDVVIRALGLPRTVTELGIKSDVFPALAKRSLADFWSPTNPVPLVRAEQVQEILGSVV</sequence>
<dbReference type="Pfam" id="PF25137">
    <property type="entry name" value="ADH_Fe_C"/>
    <property type="match status" value="1"/>
</dbReference>
<keyword evidence="1" id="KW-0560">Oxidoreductase</keyword>
<comment type="caution">
    <text evidence="4">The sequence shown here is derived from an EMBL/GenBank/DDBJ whole genome shotgun (WGS) entry which is preliminary data.</text>
</comment>
<protein>
    <recommendedName>
        <fullName evidence="6">Alcohol dehydrogenase iron-type/glycerol dehydrogenase GldA domain-containing protein</fullName>
    </recommendedName>
</protein>
<name>A0AA39CFL0_9EURO</name>
<organism evidence="4 5">
    <name type="scientific">Cladophialophora chaetospira</name>
    <dbReference type="NCBI Taxonomy" id="386627"/>
    <lineage>
        <taxon>Eukaryota</taxon>
        <taxon>Fungi</taxon>
        <taxon>Dikarya</taxon>
        <taxon>Ascomycota</taxon>
        <taxon>Pezizomycotina</taxon>
        <taxon>Eurotiomycetes</taxon>
        <taxon>Chaetothyriomycetidae</taxon>
        <taxon>Chaetothyriales</taxon>
        <taxon>Herpotrichiellaceae</taxon>
        <taxon>Cladophialophora</taxon>
    </lineage>
</organism>
<dbReference type="PANTHER" id="PTHR11496">
    <property type="entry name" value="ALCOHOL DEHYDROGENASE"/>
    <property type="match status" value="1"/>
</dbReference>
<evidence type="ECO:0000259" key="2">
    <source>
        <dbReference type="Pfam" id="PF00465"/>
    </source>
</evidence>
<dbReference type="Proteomes" id="UP001172673">
    <property type="component" value="Unassembled WGS sequence"/>
</dbReference>
<feature type="domain" description="Alcohol dehydrogenase iron-type/glycerol dehydrogenase GldA" evidence="2">
    <location>
        <begin position="47"/>
        <end position="226"/>
    </location>
</feature>
<dbReference type="GO" id="GO:0046872">
    <property type="term" value="F:metal ion binding"/>
    <property type="evidence" value="ECO:0007669"/>
    <property type="project" value="InterPro"/>
</dbReference>
<dbReference type="EMBL" id="JAPDRK010000013">
    <property type="protein sequence ID" value="KAJ9606728.1"/>
    <property type="molecule type" value="Genomic_DNA"/>
</dbReference>
<dbReference type="GO" id="GO:0004022">
    <property type="term" value="F:alcohol dehydrogenase (NAD+) activity"/>
    <property type="evidence" value="ECO:0007669"/>
    <property type="project" value="TreeGrafter"/>
</dbReference>
<dbReference type="Gene3D" id="1.20.1090.10">
    <property type="entry name" value="Dehydroquinate synthase-like - alpha domain"/>
    <property type="match status" value="1"/>
</dbReference>
<evidence type="ECO:0008006" key="6">
    <source>
        <dbReference type="Google" id="ProtNLM"/>
    </source>
</evidence>
<evidence type="ECO:0000256" key="1">
    <source>
        <dbReference type="ARBA" id="ARBA00023002"/>
    </source>
</evidence>
<dbReference type="InterPro" id="IPR056798">
    <property type="entry name" value="ADH_Fe_C"/>
</dbReference>
<proteinExistence type="predicted"/>
<dbReference type="CDD" id="cd08192">
    <property type="entry name" value="MAR-like"/>
    <property type="match status" value="1"/>
</dbReference>
<feature type="domain" description="Fe-containing alcohol dehydrogenase-like C-terminal" evidence="3">
    <location>
        <begin position="239"/>
        <end position="443"/>
    </location>
</feature>
<keyword evidence="5" id="KW-1185">Reference proteome</keyword>
<evidence type="ECO:0000313" key="4">
    <source>
        <dbReference type="EMBL" id="KAJ9606728.1"/>
    </source>
</evidence>
<evidence type="ECO:0000313" key="5">
    <source>
        <dbReference type="Proteomes" id="UP001172673"/>
    </source>
</evidence>